<dbReference type="EMBL" id="CM044704">
    <property type="protein sequence ID" value="KAI5668737.1"/>
    <property type="molecule type" value="Genomic_DNA"/>
</dbReference>
<name>A0ACC0B811_CATRO</name>
<protein>
    <submittedName>
        <fullName evidence="1">Uncharacterized protein</fullName>
    </submittedName>
</protein>
<accession>A0ACC0B811</accession>
<proteinExistence type="predicted"/>
<dbReference type="Proteomes" id="UP001060085">
    <property type="component" value="Linkage Group LG04"/>
</dbReference>
<keyword evidence="2" id="KW-1185">Reference proteome</keyword>
<sequence>MEEGHRVQAIASVSLSKETIPLEFIRAENEQPGFTTFKGDVHPQIPIIDFSSTDLDEKKLAESIVDASCKWGIFQIVNHGIPLDVIKRLQKVGIEFFELPQEEKEVYAKPCGSTSIEGYGTRLQKDMGGKKGWVDHLFNKVLPPSAVDHRFWPKNPPEYREATEEYAYHLQQVANKLFESLSIGLGLEKEEIKRAFGGDELVYNLKINYYPPCPCPDLALGVPPHTDMSAFTILVSNNVQGLQVFQDDQWINVNNIPNSLIIHVGDQIEILTNGKCKSVFHRSIVNKEQTRMSWPVFLEPPPDFEVGPYHKFLSEDNCSKYKTKKFGDYCYCKLNKIPQ</sequence>
<reference evidence="2" key="1">
    <citation type="journal article" date="2023" name="Nat. Plants">
        <title>Single-cell RNA sequencing provides a high-resolution roadmap for understanding the multicellular compartmentation of specialized metabolism.</title>
        <authorList>
            <person name="Sun S."/>
            <person name="Shen X."/>
            <person name="Li Y."/>
            <person name="Li Y."/>
            <person name="Wang S."/>
            <person name="Li R."/>
            <person name="Zhang H."/>
            <person name="Shen G."/>
            <person name="Guo B."/>
            <person name="Wei J."/>
            <person name="Xu J."/>
            <person name="St-Pierre B."/>
            <person name="Chen S."/>
            <person name="Sun C."/>
        </authorList>
    </citation>
    <scope>NUCLEOTIDE SEQUENCE [LARGE SCALE GENOMIC DNA]</scope>
</reference>
<organism evidence="1 2">
    <name type="scientific">Catharanthus roseus</name>
    <name type="common">Madagascar periwinkle</name>
    <name type="synonym">Vinca rosea</name>
    <dbReference type="NCBI Taxonomy" id="4058"/>
    <lineage>
        <taxon>Eukaryota</taxon>
        <taxon>Viridiplantae</taxon>
        <taxon>Streptophyta</taxon>
        <taxon>Embryophyta</taxon>
        <taxon>Tracheophyta</taxon>
        <taxon>Spermatophyta</taxon>
        <taxon>Magnoliopsida</taxon>
        <taxon>eudicotyledons</taxon>
        <taxon>Gunneridae</taxon>
        <taxon>Pentapetalae</taxon>
        <taxon>asterids</taxon>
        <taxon>lamiids</taxon>
        <taxon>Gentianales</taxon>
        <taxon>Apocynaceae</taxon>
        <taxon>Rauvolfioideae</taxon>
        <taxon>Vinceae</taxon>
        <taxon>Catharanthinae</taxon>
        <taxon>Catharanthus</taxon>
    </lineage>
</organism>
<comment type="caution">
    <text evidence="1">The sequence shown here is derived from an EMBL/GenBank/DDBJ whole genome shotgun (WGS) entry which is preliminary data.</text>
</comment>
<gene>
    <name evidence="1" type="ORF">M9H77_18590</name>
</gene>
<evidence type="ECO:0000313" key="1">
    <source>
        <dbReference type="EMBL" id="KAI5668737.1"/>
    </source>
</evidence>
<evidence type="ECO:0000313" key="2">
    <source>
        <dbReference type="Proteomes" id="UP001060085"/>
    </source>
</evidence>